<evidence type="ECO:0000313" key="2">
    <source>
        <dbReference type="EMBL" id="ETO01711.1"/>
    </source>
</evidence>
<name>X6LK11_RETFI</name>
<organism evidence="2 3">
    <name type="scientific">Reticulomyxa filosa</name>
    <dbReference type="NCBI Taxonomy" id="46433"/>
    <lineage>
        <taxon>Eukaryota</taxon>
        <taxon>Sar</taxon>
        <taxon>Rhizaria</taxon>
        <taxon>Retaria</taxon>
        <taxon>Foraminifera</taxon>
        <taxon>Monothalamids</taxon>
        <taxon>Reticulomyxidae</taxon>
        <taxon>Reticulomyxa</taxon>
    </lineage>
</organism>
<dbReference type="EMBL" id="ASPP01037593">
    <property type="protein sequence ID" value="ETO01711.1"/>
    <property type="molecule type" value="Genomic_DNA"/>
</dbReference>
<feature type="region of interest" description="Disordered" evidence="1">
    <location>
        <begin position="1"/>
        <end position="22"/>
    </location>
</feature>
<keyword evidence="3" id="KW-1185">Reference proteome</keyword>
<gene>
    <name evidence="2" type="ORF">RFI_35728</name>
</gene>
<evidence type="ECO:0000313" key="3">
    <source>
        <dbReference type="Proteomes" id="UP000023152"/>
    </source>
</evidence>
<evidence type="ECO:0000256" key="1">
    <source>
        <dbReference type="SAM" id="MobiDB-lite"/>
    </source>
</evidence>
<proteinExistence type="predicted"/>
<dbReference type="AlphaFoldDB" id="X6LK11"/>
<dbReference type="InterPro" id="IPR036859">
    <property type="entry name" value="CAP-Gly_dom_sf"/>
</dbReference>
<reference evidence="2 3" key="1">
    <citation type="journal article" date="2013" name="Curr. Biol.">
        <title>The Genome of the Foraminiferan Reticulomyxa filosa.</title>
        <authorList>
            <person name="Glockner G."/>
            <person name="Hulsmann N."/>
            <person name="Schleicher M."/>
            <person name="Noegel A.A."/>
            <person name="Eichinger L."/>
            <person name="Gallinger C."/>
            <person name="Pawlowski J."/>
            <person name="Sierra R."/>
            <person name="Euteneuer U."/>
            <person name="Pillet L."/>
            <person name="Moustafa A."/>
            <person name="Platzer M."/>
            <person name="Groth M."/>
            <person name="Szafranski K."/>
            <person name="Schliwa M."/>
        </authorList>
    </citation>
    <scope>NUCLEOTIDE SEQUENCE [LARGE SCALE GENOMIC DNA]</scope>
</reference>
<dbReference type="Proteomes" id="UP000023152">
    <property type="component" value="Unassembled WGS sequence"/>
</dbReference>
<dbReference type="SUPFAM" id="SSF74924">
    <property type="entry name" value="Cap-Gly domain"/>
    <property type="match status" value="1"/>
</dbReference>
<sequence>MFDIKHKKMDEKSQVGVQYNQPDDSLSKHVNLQLTTIGTNIKSQRNELRQNLQLFLKSRPSKVNLTEKGIRSVTDTLQRRLSVRQNYIILQARGILKLSKGPMTMSTDFENFLQLDEQNEDKSVTKRHHKPAPSHILSNEFVNKATLDQIAKSYPTLDNNDMNQPSMIWQVQDCKRDDYNDAYYLSTRDYVVDNRVELNNNRKGTIKSIGKDNWLGIELEESNMKNHNDNIYFTTKEYIITEFAKDAWVGLVFE</sequence>
<protein>
    <submittedName>
        <fullName evidence="2">Uncharacterized protein</fullName>
    </submittedName>
</protein>
<accession>X6LK11</accession>
<comment type="caution">
    <text evidence="2">The sequence shown here is derived from an EMBL/GenBank/DDBJ whole genome shotgun (WGS) entry which is preliminary data.</text>
</comment>